<dbReference type="AlphaFoldDB" id="A0A9C7LB25"/>
<feature type="coiled-coil region" evidence="1">
    <location>
        <begin position="599"/>
        <end position="633"/>
    </location>
</feature>
<dbReference type="PANTHER" id="PTHR41259">
    <property type="entry name" value="DOUBLE-STRAND BREAK REPAIR RAD50 ATPASE, PUTATIVE-RELATED"/>
    <property type="match status" value="1"/>
</dbReference>
<reference evidence="4" key="1">
    <citation type="submission" date="2021-10" db="EMBL/GenBank/DDBJ databases">
        <authorList>
            <person name="Criscuolo A."/>
        </authorList>
    </citation>
    <scope>NUCLEOTIDE SEQUENCE</scope>
    <source>
        <strain evidence="4">CIP111885</strain>
    </source>
</reference>
<feature type="region of interest" description="Disordered" evidence="2">
    <location>
        <begin position="268"/>
        <end position="287"/>
    </location>
</feature>
<dbReference type="Proteomes" id="UP000789845">
    <property type="component" value="Unassembled WGS sequence"/>
</dbReference>
<feature type="coiled-coil region" evidence="1">
    <location>
        <begin position="485"/>
        <end position="526"/>
    </location>
</feature>
<feature type="compositionally biased region" description="Basic and acidic residues" evidence="2">
    <location>
        <begin position="270"/>
        <end position="287"/>
    </location>
</feature>
<feature type="coiled-coil region" evidence="1">
    <location>
        <begin position="181"/>
        <end position="239"/>
    </location>
</feature>
<dbReference type="Gene3D" id="3.40.50.300">
    <property type="entry name" value="P-loop containing nucleotide triphosphate hydrolases"/>
    <property type="match status" value="2"/>
</dbReference>
<evidence type="ECO:0000313" key="4">
    <source>
        <dbReference type="EMBL" id="CAG9608697.1"/>
    </source>
</evidence>
<evidence type="ECO:0000256" key="1">
    <source>
        <dbReference type="SAM" id="Coils"/>
    </source>
</evidence>
<comment type="caution">
    <text evidence="4">The sequence shown here is derived from an EMBL/GenBank/DDBJ whole genome shotgun (WGS) entry which is preliminary data.</text>
</comment>
<proteinExistence type="predicted"/>
<dbReference type="EMBL" id="CAKJTG010000012">
    <property type="protein sequence ID" value="CAG9608697.1"/>
    <property type="molecule type" value="Genomic_DNA"/>
</dbReference>
<name>A0A9C7LB25_9BACI</name>
<organism evidence="4 5">
    <name type="scientific">Pseudoneobacillus rhizosphaerae</name>
    <dbReference type="NCBI Taxonomy" id="2880968"/>
    <lineage>
        <taxon>Bacteria</taxon>
        <taxon>Bacillati</taxon>
        <taxon>Bacillota</taxon>
        <taxon>Bacilli</taxon>
        <taxon>Bacillales</taxon>
        <taxon>Bacillaceae</taxon>
        <taxon>Pseudoneobacillus</taxon>
    </lineage>
</organism>
<feature type="coiled-coil region" evidence="1">
    <location>
        <begin position="388"/>
        <end position="419"/>
    </location>
</feature>
<evidence type="ECO:0000259" key="3">
    <source>
        <dbReference type="Pfam" id="PF13514"/>
    </source>
</evidence>
<feature type="coiled-coil region" evidence="1">
    <location>
        <begin position="949"/>
        <end position="1015"/>
    </location>
</feature>
<dbReference type="InterPro" id="IPR038734">
    <property type="entry name" value="YhaN_AAA"/>
</dbReference>
<dbReference type="PANTHER" id="PTHR41259:SF1">
    <property type="entry name" value="DOUBLE-STRAND BREAK REPAIR RAD50 ATPASE, PUTATIVE-RELATED"/>
    <property type="match status" value="1"/>
</dbReference>
<keyword evidence="5" id="KW-1185">Reference proteome</keyword>
<dbReference type="RefSeq" id="WP_230496942.1">
    <property type="nucleotide sequence ID" value="NZ_CAKJTG010000012.1"/>
</dbReference>
<evidence type="ECO:0000313" key="5">
    <source>
        <dbReference type="Proteomes" id="UP000789845"/>
    </source>
</evidence>
<dbReference type="SUPFAM" id="SSF52540">
    <property type="entry name" value="P-loop containing nucleoside triphosphate hydrolases"/>
    <property type="match status" value="1"/>
</dbReference>
<feature type="domain" description="YhaN AAA" evidence="3">
    <location>
        <begin position="1"/>
        <end position="205"/>
    </location>
</feature>
<gene>
    <name evidence="4" type="ORF">NEOCIP111885_02414</name>
</gene>
<protein>
    <recommendedName>
        <fullName evidence="3">YhaN AAA domain-containing protein</fullName>
    </recommendedName>
</protein>
<dbReference type="Pfam" id="PF13514">
    <property type="entry name" value="AAA_27"/>
    <property type="match status" value="1"/>
</dbReference>
<evidence type="ECO:0000256" key="2">
    <source>
        <dbReference type="SAM" id="MobiDB-lite"/>
    </source>
</evidence>
<sequence length="1174" mass="135506">MRFDYLNLRAVGHFTDYELKFDQMKNFHLIYGPNEAGKSTALRSITHFLYGFPTQTSDSFLHSNSKLRIEGQLKNSKGETFQFARRKGNKNTVLDENGNALNEDLVNHFINGISESHFINMFALDHVRLREGGESLLQSGGNLGESLFSAASGITLLRKVFEDLEKKSGEIYKKKASNPKLNKLLKDEKELLKQISEYQLKIQAWKELEAKYNEGKEEIENLIKQVRSLRSHQEKLQRIKLTLPKIAKLRDIQTKLYELGNVPNLADNSEEQRKATEQKLESAKKDKKKAEENIAELEMEVNAITIPEGLIEQETLIDALYRELQSYQNYVRQIPRLEGEKQQLRDRAISFLKDMDTAQSDLDNINRYRLSAEKKETIRALSKQKPLLDQAHETLRKEQKEINEDLKNKLEEYDTLSELPDIQDLEIVIDSVKRAGQIEESLKSLIKECKHKEQIIIDEIAFLPQWEGTYQELMQLPVPGLAETVKKYEQERSLLDQSLQKVQDLVNTQKDAIERHEERIRTLDSLAEIPSEDKLIKVRNRREQGWQIIRNKLQNQCSDEQIVSYTKGQALENVYEDSVRDADTIADKMRLEAAKVGEKNKLLSDIESCKKKINELELEEASLKSQFLKWEEAWVELWKPSTITPLTPEEMKEWLVKYSQIKTFVKELVKSQDTINELEGKKVHYSQLLRGAMTQYVTISEKISLEELLNMAEKYQKKIREDLYKRDNLEVSITEIKVKLKNNALNLNDIEDKIINWKNDWKRAIQGTSLLGTTPTSVAESLLSKYESGIKAFDELKFKEKEQDAIQAQITIFENRVVGVLQNINLNLDEQNVDVAVNWLNTALVQAKQDRGLITSIQSQLKKLHQNIIEAISEMESAEFTLNALMNAANCNDMDELIDIEKTFYQKKVYEATIRATEEELLIFGGGRSIQELIAEADQIDQDSIQVELDEIQRELEEIEPKRSQLEQEHGVVKKEFEDKIQGASTASVLAEQKKESLLAQIANLTDQYIQLKLASTLLQKGIEHYRNQNQDPILKRASELFARLTLHSFTGLMVDFDEKDQPVLMGIRETGDKVPLNGMSDGTTDQLYLSLRVASIEKYSSDNEPIPFILDDILVHFDDIRSKETLKILLELSNQTQIIFFTHHARLVEIMQEIALEHQFQINELIQHESLLV</sequence>
<accession>A0A9C7LB25</accession>
<keyword evidence="1" id="KW-0175">Coiled coil</keyword>
<dbReference type="InterPro" id="IPR027417">
    <property type="entry name" value="P-loop_NTPase"/>
</dbReference>